<dbReference type="Proteomes" id="UP000287027">
    <property type="component" value="Plasmid unnamed2"/>
</dbReference>
<keyword evidence="1" id="KW-0614">Plasmid</keyword>
<gene>
    <name evidence="1" type="ORF">EOV40_014610</name>
</gene>
<dbReference type="EMBL" id="CP042810">
    <property type="protein sequence ID" value="QEE86930.1"/>
    <property type="molecule type" value="Genomic_DNA"/>
</dbReference>
<accession>A0A5B9GRE8</accession>
<proteinExistence type="predicted"/>
<dbReference type="KEGG" id="aoy:EOV40_014610"/>
<dbReference type="AlphaFoldDB" id="A0A5B9GRE8"/>
<evidence type="ECO:0000313" key="2">
    <source>
        <dbReference type="Proteomes" id="UP000287027"/>
    </source>
</evidence>
<name>A0A5B9GRE8_9PROT</name>
<sequence length="195" mass="22915">MTFLAASIRTIHPQTFFEITTLFPPLRKSSVSKQAEDRAEKGPGAHIIETRDGKLIGSFTRLTKVRMAEFRKLLAEEKQLTVSKPETDIKSTRLLILQITRDFYEEYPIPKASDAQTVPRKRPIIKHAKMPKWQRELWLKQMADIDIPPTEQFRPTSPVRVISAQKARFQKEIKKTIWTRRPRKQARKLWIERKL</sequence>
<keyword evidence="2" id="KW-1185">Reference proteome</keyword>
<protein>
    <submittedName>
        <fullName evidence="1">Uncharacterized protein</fullName>
    </submittedName>
</protein>
<reference evidence="1 2" key="1">
    <citation type="submission" date="2019-08" db="EMBL/GenBank/DDBJ databases">
        <title>Acetobacter oryzioeni sp. nov., isolated from Korean rice wine vinegar.</title>
        <authorList>
            <person name="Baek J.H."/>
            <person name="Kim K.H."/>
            <person name="Jeon C.O."/>
            <person name="Han D.M."/>
        </authorList>
    </citation>
    <scope>NUCLEOTIDE SEQUENCE [LARGE SCALE GENOMIC DNA]</scope>
    <source>
        <strain evidence="1 2">B6</strain>
        <plasmid evidence="1 2">unnamed2</plasmid>
    </source>
</reference>
<dbReference type="RefSeq" id="WP_128106463.1">
    <property type="nucleotide sequence ID" value="NZ_CP042810.1"/>
</dbReference>
<evidence type="ECO:0000313" key="1">
    <source>
        <dbReference type="EMBL" id="QEE86930.1"/>
    </source>
</evidence>
<organism evidence="1 2">
    <name type="scientific">Acetobacter oryzoeni</name>
    <dbReference type="NCBI Taxonomy" id="2500548"/>
    <lineage>
        <taxon>Bacteria</taxon>
        <taxon>Pseudomonadati</taxon>
        <taxon>Pseudomonadota</taxon>
        <taxon>Alphaproteobacteria</taxon>
        <taxon>Acetobacterales</taxon>
        <taxon>Acetobacteraceae</taxon>
        <taxon>Acetobacter</taxon>
    </lineage>
</organism>
<geneLocation type="plasmid" evidence="1 2">
    <name>unnamed2</name>
</geneLocation>